<dbReference type="NCBIfam" id="TIGR01484">
    <property type="entry name" value="HAD-SF-IIB"/>
    <property type="match status" value="1"/>
</dbReference>
<dbReference type="AlphaFoldDB" id="A0A9D1DXT8"/>
<sequence>MQPIKTLSPERLSGVRYILHDIDDTITNGGKLLPESYAALWKLSRAGFQVIPVTGRPAGWCDLILREWPAAAVVGENGAFVDYWEGEERKRFFHPSVPRERLDEKLREIEAACLREVPGCRVSKDQPYRVCDLAIDFNEDVHLGMEAALKIKAVCERFGAVAKVSSIHVNTWFGDYSKVEMAELFLREILHEDHLEEKVVFFGDSPNDEPMFKRFPLSVGVANLAPFAGQIAHLPAYITEKEGGLGFAEAADILISLAGRAGR</sequence>
<evidence type="ECO:0000313" key="1">
    <source>
        <dbReference type="EMBL" id="HIR61139.1"/>
    </source>
</evidence>
<organism evidence="1 2">
    <name type="scientific">Candidatus Faecivivens stercoravium</name>
    <dbReference type="NCBI Taxonomy" id="2840803"/>
    <lineage>
        <taxon>Bacteria</taxon>
        <taxon>Bacillati</taxon>
        <taxon>Bacillota</taxon>
        <taxon>Clostridia</taxon>
        <taxon>Eubacteriales</taxon>
        <taxon>Oscillospiraceae</taxon>
        <taxon>Oscillospiraceae incertae sedis</taxon>
        <taxon>Candidatus Faecivivens</taxon>
    </lineage>
</organism>
<dbReference type="PANTHER" id="PTHR10000:SF8">
    <property type="entry name" value="HAD SUPERFAMILY HYDROLASE-LIKE, TYPE 3"/>
    <property type="match status" value="1"/>
</dbReference>
<dbReference type="PANTHER" id="PTHR10000">
    <property type="entry name" value="PHOSPHOSERINE PHOSPHATASE"/>
    <property type="match status" value="1"/>
</dbReference>
<dbReference type="GO" id="GO:0005829">
    <property type="term" value="C:cytosol"/>
    <property type="evidence" value="ECO:0007669"/>
    <property type="project" value="TreeGrafter"/>
</dbReference>
<name>A0A9D1DXT8_9FIRM</name>
<dbReference type="GO" id="GO:0016791">
    <property type="term" value="F:phosphatase activity"/>
    <property type="evidence" value="ECO:0007669"/>
    <property type="project" value="TreeGrafter"/>
</dbReference>
<evidence type="ECO:0000313" key="2">
    <source>
        <dbReference type="Proteomes" id="UP000824241"/>
    </source>
</evidence>
<dbReference type="Pfam" id="PF08282">
    <property type="entry name" value="Hydrolase_3"/>
    <property type="match status" value="2"/>
</dbReference>
<dbReference type="InterPro" id="IPR006379">
    <property type="entry name" value="HAD-SF_hydro_IIB"/>
</dbReference>
<gene>
    <name evidence="1" type="ORF">IAB37_06160</name>
</gene>
<accession>A0A9D1DXT8</accession>
<comment type="caution">
    <text evidence="1">The sequence shown here is derived from an EMBL/GenBank/DDBJ whole genome shotgun (WGS) entry which is preliminary data.</text>
</comment>
<dbReference type="SUPFAM" id="SSF56784">
    <property type="entry name" value="HAD-like"/>
    <property type="match status" value="1"/>
</dbReference>
<dbReference type="Gene3D" id="3.40.50.1000">
    <property type="entry name" value="HAD superfamily/HAD-like"/>
    <property type="match status" value="2"/>
</dbReference>
<dbReference type="InterPro" id="IPR036412">
    <property type="entry name" value="HAD-like_sf"/>
</dbReference>
<proteinExistence type="predicted"/>
<reference evidence="1" key="2">
    <citation type="journal article" date="2021" name="PeerJ">
        <title>Extensive microbial diversity within the chicken gut microbiome revealed by metagenomics and culture.</title>
        <authorList>
            <person name="Gilroy R."/>
            <person name="Ravi A."/>
            <person name="Getino M."/>
            <person name="Pursley I."/>
            <person name="Horton D.L."/>
            <person name="Alikhan N.F."/>
            <person name="Baker D."/>
            <person name="Gharbi K."/>
            <person name="Hall N."/>
            <person name="Watson M."/>
            <person name="Adriaenssens E.M."/>
            <person name="Foster-Nyarko E."/>
            <person name="Jarju S."/>
            <person name="Secka A."/>
            <person name="Antonio M."/>
            <person name="Oren A."/>
            <person name="Chaudhuri R.R."/>
            <person name="La Ragione R."/>
            <person name="Hildebrand F."/>
            <person name="Pallen M.J."/>
        </authorList>
    </citation>
    <scope>NUCLEOTIDE SEQUENCE</scope>
    <source>
        <strain evidence="1">CHK189-12415</strain>
    </source>
</reference>
<dbReference type="EMBL" id="DVHA01000195">
    <property type="protein sequence ID" value="HIR61139.1"/>
    <property type="molecule type" value="Genomic_DNA"/>
</dbReference>
<keyword evidence="1" id="KW-0378">Hydrolase</keyword>
<protein>
    <submittedName>
        <fullName evidence="1">HAD-IIB family hydrolase</fullName>
    </submittedName>
</protein>
<dbReference type="GO" id="GO:0000287">
    <property type="term" value="F:magnesium ion binding"/>
    <property type="evidence" value="ECO:0007669"/>
    <property type="project" value="TreeGrafter"/>
</dbReference>
<dbReference type="Proteomes" id="UP000824241">
    <property type="component" value="Unassembled WGS sequence"/>
</dbReference>
<reference evidence="1" key="1">
    <citation type="submission" date="2020-10" db="EMBL/GenBank/DDBJ databases">
        <authorList>
            <person name="Gilroy R."/>
        </authorList>
    </citation>
    <scope>NUCLEOTIDE SEQUENCE</scope>
    <source>
        <strain evidence="1">CHK189-12415</strain>
    </source>
</reference>
<dbReference type="InterPro" id="IPR023214">
    <property type="entry name" value="HAD_sf"/>
</dbReference>